<accession>X1J0A4</accession>
<proteinExistence type="predicted"/>
<gene>
    <name evidence="1" type="ORF">S03H2_50141</name>
</gene>
<dbReference type="AlphaFoldDB" id="X1J0A4"/>
<sequence length="143" mass="16686">LSTLCTFQNFGSLSLGQDKLDFIQNIDLLWLKADRIEYAFEIENTTAITEAINRCTNIPPEHQTTKCIVIPEERRALLYKKVNSELLKERVAKEGWRFIYYTDLERFFNETKGRKQIQVADFKVIFQTTVELPKVEAQAILPI</sequence>
<evidence type="ECO:0000313" key="1">
    <source>
        <dbReference type="EMBL" id="GAH63233.1"/>
    </source>
</evidence>
<feature type="non-terminal residue" evidence="1">
    <location>
        <position position="1"/>
    </location>
</feature>
<organism evidence="1">
    <name type="scientific">marine sediment metagenome</name>
    <dbReference type="NCBI Taxonomy" id="412755"/>
    <lineage>
        <taxon>unclassified sequences</taxon>
        <taxon>metagenomes</taxon>
        <taxon>ecological metagenomes</taxon>
    </lineage>
</organism>
<dbReference type="EMBL" id="BARU01031727">
    <property type="protein sequence ID" value="GAH63233.1"/>
    <property type="molecule type" value="Genomic_DNA"/>
</dbReference>
<name>X1J0A4_9ZZZZ</name>
<comment type="caution">
    <text evidence="1">The sequence shown here is derived from an EMBL/GenBank/DDBJ whole genome shotgun (WGS) entry which is preliminary data.</text>
</comment>
<reference evidence="1" key="1">
    <citation type="journal article" date="2014" name="Front. Microbiol.">
        <title>High frequency of phylogenetically diverse reductive dehalogenase-homologous genes in deep subseafloor sedimentary metagenomes.</title>
        <authorList>
            <person name="Kawai M."/>
            <person name="Futagami T."/>
            <person name="Toyoda A."/>
            <person name="Takaki Y."/>
            <person name="Nishi S."/>
            <person name="Hori S."/>
            <person name="Arai W."/>
            <person name="Tsubouchi T."/>
            <person name="Morono Y."/>
            <person name="Uchiyama I."/>
            <person name="Ito T."/>
            <person name="Fujiyama A."/>
            <person name="Inagaki F."/>
            <person name="Takami H."/>
        </authorList>
    </citation>
    <scope>NUCLEOTIDE SEQUENCE</scope>
    <source>
        <strain evidence="1">Expedition CK06-06</strain>
    </source>
</reference>
<protein>
    <submittedName>
        <fullName evidence="1">Uncharacterized protein</fullName>
    </submittedName>
</protein>